<dbReference type="SUPFAM" id="SSF48452">
    <property type="entry name" value="TPR-like"/>
    <property type="match status" value="1"/>
</dbReference>
<dbReference type="Proteomes" id="UP001069090">
    <property type="component" value="Unassembled WGS sequence"/>
</dbReference>
<dbReference type="InterPro" id="IPR024983">
    <property type="entry name" value="CHAT_dom"/>
</dbReference>
<sequence length="798" mass="87391">MIIKKLLLLVLAVAVSACGVSGISLNSMYLKQNYLQIAQYQDQFQALDDYAVLKVCQSLIKLQQFGEFQRCYQELELRSSRQQGALKGIQGDAFTPALTRAIFAAMQAELALELGDYKQAVLHGEKALQLLEAEPYALTTIVDVAGTSYEVIKVLMAAYPALDDKTNTLAMITRAKALAEYKYYGDSGFRLIKDFKILPLLTQGYYALADYQQALKHSSLAIDELSNIGFFEKAFYSSMTAVSSATTGERTAEGNSQSFADTLFAHSLQPKAIKARSELELGKYAEAKASFDEILATKLISGITSLYYPVLHDRGRVAEALGDNKAAIDFYRQAIEVIETSRASLTKDNHKVSYVGNKQAVYQSLVKVLFKQGEVAAAFEVAESAKARALLDLLAGKQGLTAEAAPRSAEAVSLAQEYKRLQADVDNKGALAKSQSRALDRGLLLAARKKLTSAAPQYASLISVNPTQSSDVQLLLEEGELLLEYYGDSNELFIFAVSKHAISASYVDAKQLSELVAKFRASVQQVNNDDYKLVGKKLYQHLLKPVEELVAEAAAVAIVPHGVLHYLPFDALYTDNQFFIDAKPMRILPSASVLKFLSNKTHLQDSLLVLGNPDLGDSRYDLAGAEQEAIAIASNKNHANILLRKKATETAVKAHGQQYKYIHLASHGLFDERAPLNSRLLLAKDAANDGSLTVSEIYNLKLDADLVTLSACETALGKVASGDDVLGFSRGFLYAGASSIVSSLWKVDDEATSFLMQRFYKNLASLDKRTALTQAQLALKQHYPHPYYWAAFQLTGGL</sequence>
<dbReference type="Gene3D" id="1.25.40.10">
    <property type="entry name" value="Tetratricopeptide repeat domain"/>
    <property type="match status" value="1"/>
</dbReference>
<dbReference type="PANTHER" id="PTHR10098:SF108">
    <property type="entry name" value="TETRATRICOPEPTIDE REPEAT PROTEIN 28"/>
    <property type="match status" value="1"/>
</dbReference>
<organism evidence="2 3">
    <name type="scientific">Dasania phycosphaerae</name>
    <dbReference type="NCBI Taxonomy" id="2950436"/>
    <lineage>
        <taxon>Bacteria</taxon>
        <taxon>Pseudomonadati</taxon>
        <taxon>Pseudomonadota</taxon>
        <taxon>Gammaproteobacteria</taxon>
        <taxon>Cellvibrionales</taxon>
        <taxon>Spongiibacteraceae</taxon>
        <taxon>Dasania</taxon>
    </lineage>
</organism>
<protein>
    <submittedName>
        <fullName evidence="2">CHAT domain-containing protein</fullName>
    </submittedName>
</protein>
<reference evidence="2 3" key="1">
    <citation type="submission" date="2022-12" db="EMBL/GenBank/DDBJ databases">
        <title>Dasania phycosphaerae sp. nov., isolated from particulate material of the south coast of Korea.</title>
        <authorList>
            <person name="Jiang Y."/>
        </authorList>
    </citation>
    <scope>NUCLEOTIDE SEQUENCE [LARGE SCALE GENOMIC DNA]</scope>
    <source>
        <strain evidence="2 3">GY-19</strain>
    </source>
</reference>
<keyword evidence="3" id="KW-1185">Reference proteome</keyword>
<evidence type="ECO:0000259" key="1">
    <source>
        <dbReference type="Pfam" id="PF12770"/>
    </source>
</evidence>
<accession>A0A9J6RJW6</accession>
<dbReference type="Pfam" id="PF12770">
    <property type="entry name" value="CHAT"/>
    <property type="match status" value="1"/>
</dbReference>
<proteinExistence type="predicted"/>
<dbReference type="PROSITE" id="PS51257">
    <property type="entry name" value="PROKAR_LIPOPROTEIN"/>
    <property type="match status" value="1"/>
</dbReference>
<gene>
    <name evidence="2" type="ORF">O0V09_06140</name>
</gene>
<evidence type="ECO:0000313" key="2">
    <source>
        <dbReference type="EMBL" id="MCZ0864771.1"/>
    </source>
</evidence>
<feature type="domain" description="CHAT" evidence="1">
    <location>
        <begin position="534"/>
        <end position="796"/>
    </location>
</feature>
<dbReference type="EMBL" id="JAPTGG010000004">
    <property type="protein sequence ID" value="MCZ0864771.1"/>
    <property type="molecule type" value="Genomic_DNA"/>
</dbReference>
<dbReference type="InterPro" id="IPR011990">
    <property type="entry name" value="TPR-like_helical_dom_sf"/>
</dbReference>
<evidence type="ECO:0000313" key="3">
    <source>
        <dbReference type="Proteomes" id="UP001069090"/>
    </source>
</evidence>
<comment type="caution">
    <text evidence="2">The sequence shown here is derived from an EMBL/GenBank/DDBJ whole genome shotgun (WGS) entry which is preliminary data.</text>
</comment>
<dbReference type="RefSeq" id="WP_258330925.1">
    <property type="nucleotide sequence ID" value="NZ_JAPTGG010000004.1"/>
</dbReference>
<dbReference type="SMART" id="SM00028">
    <property type="entry name" value="TPR"/>
    <property type="match status" value="2"/>
</dbReference>
<dbReference type="InterPro" id="IPR019734">
    <property type="entry name" value="TPR_rpt"/>
</dbReference>
<dbReference type="PANTHER" id="PTHR10098">
    <property type="entry name" value="RAPSYN-RELATED"/>
    <property type="match status" value="1"/>
</dbReference>
<name>A0A9J6RJW6_9GAMM</name>
<dbReference type="AlphaFoldDB" id="A0A9J6RJW6"/>